<evidence type="ECO:0000256" key="6">
    <source>
        <dbReference type="ARBA" id="ARBA00022729"/>
    </source>
</evidence>
<dbReference type="Proteomes" id="UP001626550">
    <property type="component" value="Unassembled WGS sequence"/>
</dbReference>
<evidence type="ECO:0000259" key="10">
    <source>
        <dbReference type="PROSITE" id="PS50011"/>
    </source>
</evidence>
<dbReference type="Gene3D" id="3.30.200.20">
    <property type="entry name" value="Phosphorylase Kinase, domain 1"/>
    <property type="match status" value="1"/>
</dbReference>
<dbReference type="InterPro" id="IPR050122">
    <property type="entry name" value="RTK"/>
</dbReference>
<evidence type="ECO:0000256" key="8">
    <source>
        <dbReference type="ARBA" id="ARBA00023137"/>
    </source>
</evidence>
<protein>
    <recommendedName>
        <fullName evidence="2">receptor protein-tyrosine kinase</fullName>
        <ecNumber evidence="2">2.7.10.1</ecNumber>
    </recommendedName>
</protein>
<keyword evidence="6" id="KW-0732">Signal</keyword>
<reference evidence="11 12" key="1">
    <citation type="submission" date="2024-11" db="EMBL/GenBank/DDBJ databases">
        <title>Adaptive evolution of stress response genes in parasites aligns with host niche diversity.</title>
        <authorList>
            <person name="Hahn C."/>
            <person name="Resl P."/>
        </authorList>
    </citation>
    <scope>NUCLEOTIDE SEQUENCE [LARGE SCALE GENOMIC DNA]</scope>
    <source>
        <strain evidence="11">EGGRZ-B1_66</strain>
        <tissue evidence="11">Body</tissue>
    </source>
</reference>
<keyword evidence="7" id="KW-0418">Kinase</keyword>
<evidence type="ECO:0000256" key="9">
    <source>
        <dbReference type="ARBA" id="ARBA00023180"/>
    </source>
</evidence>
<feature type="domain" description="Protein kinase" evidence="10">
    <location>
        <begin position="1"/>
        <end position="246"/>
    </location>
</feature>
<dbReference type="InterPro" id="IPR020635">
    <property type="entry name" value="Tyr_kinase_cat_dom"/>
</dbReference>
<dbReference type="AlphaFoldDB" id="A0ABD2QLR3"/>
<organism evidence="11 12">
    <name type="scientific">Cichlidogyrus casuarinus</name>
    <dbReference type="NCBI Taxonomy" id="1844966"/>
    <lineage>
        <taxon>Eukaryota</taxon>
        <taxon>Metazoa</taxon>
        <taxon>Spiralia</taxon>
        <taxon>Lophotrochozoa</taxon>
        <taxon>Platyhelminthes</taxon>
        <taxon>Monogenea</taxon>
        <taxon>Monopisthocotylea</taxon>
        <taxon>Dactylogyridea</taxon>
        <taxon>Ancyrocephalidae</taxon>
        <taxon>Cichlidogyrus</taxon>
    </lineage>
</organism>
<comment type="subcellular location">
    <subcellularLocation>
        <location evidence="1">Cell membrane</location>
        <topology evidence="1">Single-pass type I membrane protein</topology>
    </subcellularLocation>
</comment>
<dbReference type="PANTHER" id="PTHR24416">
    <property type="entry name" value="TYROSINE-PROTEIN KINASE RECEPTOR"/>
    <property type="match status" value="1"/>
</dbReference>
<evidence type="ECO:0000313" key="12">
    <source>
        <dbReference type="Proteomes" id="UP001626550"/>
    </source>
</evidence>
<dbReference type="SUPFAM" id="SSF56112">
    <property type="entry name" value="Protein kinase-like (PK-like)"/>
    <property type="match status" value="1"/>
</dbReference>
<keyword evidence="8" id="KW-0829">Tyrosine-protein kinase</keyword>
<dbReference type="PRINTS" id="PR00109">
    <property type="entry name" value="TYRKINASE"/>
</dbReference>
<dbReference type="PANTHER" id="PTHR24416:SF539">
    <property type="entry name" value="RECEPTOR PROTEIN-TYROSINE KINASE"/>
    <property type="match status" value="1"/>
</dbReference>
<dbReference type="InterPro" id="IPR001245">
    <property type="entry name" value="Ser-Thr/Tyr_kinase_cat_dom"/>
</dbReference>
<dbReference type="PROSITE" id="PS00109">
    <property type="entry name" value="PROTEIN_KINASE_TYR"/>
    <property type="match status" value="1"/>
</dbReference>
<dbReference type="PROSITE" id="PS50011">
    <property type="entry name" value="PROTEIN_KINASE_DOM"/>
    <property type="match status" value="1"/>
</dbReference>
<dbReference type="EMBL" id="JBJKFK010000050">
    <property type="protein sequence ID" value="KAL3320469.1"/>
    <property type="molecule type" value="Genomic_DNA"/>
</dbReference>
<sequence>MLQRPDDDSPKLVAIKTLKTQATAKEREDFLAEASTMALLKHPNIIRLEGVVTKTDPFMIVTEYMSLQSLDRYLKSNKKDMSMPFIIDILASVANAMSYLAQMRFVHRDLAARNILLDDKHNCKVTDFGLSREVDFEDPDSASYTTMGGKIPVRWTAPESITLRKFTTASDVWSFGVLMWEVLSFGERPFWNWSNQAVLEAIESGYRLPAPNNCPLVLYKMMLRCWSPDRLDRPSFESLFSELSFLKKNLHALKELAPTMPSPFKRNVDSCTLHSSRRLDLHSIHNGWHDSGHPSSTLSRKSSIHNNTQNINVQNELLLHQQLQLQMQQILNGTLPHLQYCLKYLRVDGT</sequence>
<dbReference type="GO" id="GO:0005886">
    <property type="term" value="C:plasma membrane"/>
    <property type="evidence" value="ECO:0007669"/>
    <property type="project" value="UniProtKB-SubCell"/>
</dbReference>
<evidence type="ECO:0000256" key="1">
    <source>
        <dbReference type="ARBA" id="ARBA00004251"/>
    </source>
</evidence>
<evidence type="ECO:0000313" key="11">
    <source>
        <dbReference type="EMBL" id="KAL3320469.1"/>
    </source>
</evidence>
<comment type="caution">
    <text evidence="11">The sequence shown here is derived from an EMBL/GenBank/DDBJ whole genome shotgun (WGS) entry which is preliminary data.</text>
</comment>
<dbReference type="GO" id="GO:0048013">
    <property type="term" value="P:ephrin receptor signaling pathway"/>
    <property type="evidence" value="ECO:0007669"/>
    <property type="project" value="UniProtKB-ARBA"/>
</dbReference>
<evidence type="ECO:0000256" key="5">
    <source>
        <dbReference type="ARBA" id="ARBA00022679"/>
    </source>
</evidence>
<dbReference type="InterPro" id="IPR000719">
    <property type="entry name" value="Prot_kinase_dom"/>
</dbReference>
<keyword evidence="3" id="KW-0472">Membrane</keyword>
<keyword evidence="9" id="KW-0325">Glycoprotein</keyword>
<keyword evidence="4" id="KW-0597">Phosphoprotein</keyword>
<dbReference type="EC" id="2.7.10.1" evidence="2"/>
<dbReference type="Gene3D" id="1.10.510.10">
    <property type="entry name" value="Transferase(Phosphotransferase) domain 1"/>
    <property type="match status" value="1"/>
</dbReference>
<name>A0ABD2QLR3_9PLAT</name>
<dbReference type="GO" id="GO:0004714">
    <property type="term" value="F:transmembrane receptor protein tyrosine kinase activity"/>
    <property type="evidence" value="ECO:0007669"/>
    <property type="project" value="UniProtKB-EC"/>
</dbReference>
<dbReference type="InterPro" id="IPR011009">
    <property type="entry name" value="Kinase-like_dom_sf"/>
</dbReference>
<keyword evidence="11" id="KW-0675">Receptor</keyword>
<keyword evidence="5" id="KW-0808">Transferase</keyword>
<accession>A0ABD2QLR3</accession>
<dbReference type="InterPro" id="IPR008266">
    <property type="entry name" value="Tyr_kinase_AS"/>
</dbReference>
<dbReference type="SMART" id="SM00219">
    <property type="entry name" value="TyrKc"/>
    <property type="match status" value="1"/>
</dbReference>
<dbReference type="FunFam" id="1.10.510.10:FF:000268">
    <property type="entry name" value="Receptor protein-tyrosine kinase"/>
    <property type="match status" value="1"/>
</dbReference>
<dbReference type="Pfam" id="PF07714">
    <property type="entry name" value="PK_Tyr_Ser-Thr"/>
    <property type="match status" value="1"/>
</dbReference>
<gene>
    <name evidence="11" type="primary">EPHA3</name>
    <name evidence="11" type="ORF">Ciccas_000852</name>
</gene>
<evidence type="ECO:0000256" key="3">
    <source>
        <dbReference type="ARBA" id="ARBA00022475"/>
    </source>
</evidence>
<proteinExistence type="predicted"/>
<keyword evidence="3" id="KW-1003">Cell membrane</keyword>
<evidence type="ECO:0000256" key="4">
    <source>
        <dbReference type="ARBA" id="ARBA00022553"/>
    </source>
</evidence>
<evidence type="ECO:0000256" key="7">
    <source>
        <dbReference type="ARBA" id="ARBA00022777"/>
    </source>
</evidence>
<evidence type="ECO:0000256" key="2">
    <source>
        <dbReference type="ARBA" id="ARBA00011902"/>
    </source>
</evidence>
<keyword evidence="12" id="KW-1185">Reference proteome</keyword>